<keyword evidence="4 7" id="KW-0863">Zinc-finger</keyword>
<evidence type="ECO:0000313" key="11">
    <source>
        <dbReference type="Proteomes" id="UP000024404"/>
    </source>
</evidence>
<reference evidence="10" key="2">
    <citation type="submission" date="2022-06" db="UniProtKB">
        <authorList>
            <consortium name="EnsemblMetazoa"/>
        </authorList>
    </citation>
    <scope>IDENTIFICATION</scope>
</reference>
<keyword evidence="8" id="KW-0732">Signal</keyword>
<keyword evidence="3" id="KW-0677">Repeat</keyword>
<keyword evidence="2" id="KW-0479">Metal-binding</keyword>
<evidence type="ECO:0000256" key="3">
    <source>
        <dbReference type="ARBA" id="ARBA00022737"/>
    </source>
</evidence>
<evidence type="ECO:0000256" key="4">
    <source>
        <dbReference type="ARBA" id="ARBA00022771"/>
    </source>
</evidence>
<evidence type="ECO:0000256" key="1">
    <source>
        <dbReference type="ARBA" id="ARBA00004123"/>
    </source>
</evidence>
<name>A0A8R1TZH3_ONCVO</name>
<sequence>MQINMLLQYYFAVIVLSSCITQVTAPNETNLLMQAEMTDHLKHENFTTQLSLAEAAQHRKSSINSGKETGNKIKTTAKNTKRKTKQFKEKRANKERFKCNFCDKHFEFLCRLRTHIQTHTGEKPFECIQCGQRFRQSNVLQQHKEMHVNEKSFKCKLCDKEFKYRRSLKRHEFSHTGIKPFKCDECGRIFNRKDNLKIHKNRHKNSVERPLNSLMTLTTKNISATSILIKKIISIAKF</sequence>
<dbReference type="PROSITE" id="PS00028">
    <property type="entry name" value="ZINC_FINGER_C2H2_1"/>
    <property type="match status" value="4"/>
</dbReference>
<proteinExistence type="predicted"/>
<dbReference type="GO" id="GO:0045893">
    <property type="term" value="P:positive regulation of DNA-templated transcription"/>
    <property type="evidence" value="ECO:0007669"/>
    <property type="project" value="UniProtKB-ARBA"/>
</dbReference>
<feature type="signal peptide" evidence="8">
    <location>
        <begin position="1"/>
        <end position="25"/>
    </location>
</feature>
<keyword evidence="6" id="KW-0539">Nucleus</keyword>
<dbReference type="Proteomes" id="UP000024404">
    <property type="component" value="Unassembled WGS sequence"/>
</dbReference>
<dbReference type="PANTHER" id="PTHR16515:SF57">
    <property type="entry name" value="ZINC FINGER PROTEIN 154-LIKE"/>
    <property type="match status" value="1"/>
</dbReference>
<evidence type="ECO:0000256" key="2">
    <source>
        <dbReference type="ARBA" id="ARBA00022723"/>
    </source>
</evidence>
<dbReference type="Pfam" id="PF00096">
    <property type="entry name" value="zf-C2H2"/>
    <property type="match status" value="2"/>
</dbReference>
<feature type="domain" description="C2H2-type" evidence="9">
    <location>
        <begin position="153"/>
        <end position="180"/>
    </location>
</feature>
<dbReference type="OMA" id="HENFTTQ"/>
<dbReference type="InterPro" id="IPR036236">
    <property type="entry name" value="Znf_C2H2_sf"/>
</dbReference>
<dbReference type="InterPro" id="IPR050331">
    <property type="entry name" value="Zinc_finger"/>
</dbReference>
<evidence type="ECO:0000256" key="5">
    <source>
        <dbReference type="ARBA" id="ARBA00022833"/>
    </source>
</evidence>
<dbReference type="EnsemblMetazoa" id="OVOC7854.1">
    <property type="protein sequence ID" value="OVOC7854.1"/>
    <property type="gene ID" value="WBGene00244663"/>
</dbReference>
<dbReference type="PROSITE" id="PS50157">
    <property type="entry name" value="ZINC_FINGER_C2H2_2"/>
    <property type="match status" value="4"/>
</dbReference>
<evidence type="ECO:0000313" key="10">
    <source>
        <dbReference type="EnsemblMetazoa" id="OVOC7854.1"/>
    </source>
</evidence>
<keyword evidence="11" id="KW-1185">Reference proteome</keyword>
<evidence type="ECO:0000256" key="6">
    <source>
        <dbReference type="ARBA" id="ARBA00023242"/>
    </source>
</evidence>
<dbReference type="AlphaFoldDB" id="A0A8R1TZH3"/>
<dbReference type="GO" id="GO:0043565">
    <property type="term" value="F:sequence-specific DNA binding"/>
    <property type="evidence" value="ECO:0007669"/>
    <property type="project" value="UniProtKB-ARBA"/>
</dbReference>
<evidence type="ECO:0000256" key="7">
    <source>
        <dbReference type="PROSITE-ProRule" id="PRU00042"/>
    </source>
</evidence>
<feature type="domain" description="C2H2-type" evidence="9">
    <location>
        <begin position="97"/>
        <end position="124"/>
    </location>
</feature>
<dbReference type="GO" id="GO:0005634">
    <property type="term" value="C:nucleus"/>
    <property type="evidence" value="ECO:0007669"/>
    <property type="project" value="UniProtKB-SubCell"/>
</dbReference>
<feature type="domain" description="C2H2-type" evidence="9">
    <location>
        <begin position="181"/>
        <end position="210"/>
    </location>
</feature>
<comment type="subcellular location">
    <subcellularLocation>
        <location evidence="1">Nucleus</location>
    </subcellularLocation>
</comment>
<dbReference type="GO" id="GO:0008270">
    <property type="term" value="F:zinc ion binding"/>
    <property type="evidence" value="ECO:0007669"/>
    <property type="project" value="UniProtKB-KW"/>
</dbReference>
<feature type="chain" id="PRO_5047236764" description="C2H2-type domain-containing protein" evidence="8">
    <location>
        <begin position="26"/>
        <end position="238"/>
    </location>
</feature>
<dbReference type="InterPro" id="IPR013087">
    <property type="entry name" value="Znf_C2H2_type"/>
</dbReference>
<dbReference type="GO" id="GO:0005694">
    <property type="term" value="C:chromosome"/>
    <property type="evidence" value="ECO:0007669"/>
    <property type="project" value="UniProtKB-ARBA"/>
</dbReference>
<dbReference type="SMART" id="SM00355">
    <property type="entry name" value="ZnF_C2H2"/>
    <property type="match status" value="4"/>
</dbReference>
<keyword evidence="5" id="KW-0862">Zinc</keyword>
<evidence type="ECO:0000256" key="8">
    <source>
        <dbReference type="SAM" id="SignalP"/>
    </source>
</evidence>
<dbReference type="PANTHER" id="PTHR16515">
    <property type="entry name" value="PR DOMAIN ZINC FINGER PROTEIN"/>
    <property type="match status" value="1"/>
</dbReference>
<protein>
    <recommendedName>
        <fullName evidence="9">C2H2-type domain-containing protein</fullName>
    </recommendedName>
</protein>
<dbReference type="SUPFAM" id="SSF57667">
    <property type="entry name" value="beta-beta-alpha zinc fingers"/>
    <property type="match status" value="2"/>
</dbReference>
<organism evidence="10 11">
    <name type="scientific">Onchocerca volvulus</name>
    <dbReference type="NCBI Taxonomy" id="6282"/>
    <lineage>
        <taxon>Eukaryota</taxon>
        <taxon>Metazoa</taxon>
        <taxon>Ecdysozoa</taxon>
        <taxon>Nematoda</taxon>
        <taxon>Chromadorea</taxon>
        <taxon>Rhabditida</taxon>
        <taxon>Spirurina</taxon>
        <taxon>Spiruromorpha</taxon>
        <taxon>Filarioidea</taxon>
        <taxon>Onchocercidae</taxon>
        <taxon>Onchocerca</taxon>
    </lineage>
</organism>
<accession>A0A8R1TZH3</accession>
<dbReference type="Gene3D" id="3.30.160.60">
    <property type="entry name" value="Classic Zinc Finger"/>
    <property type="match status" value="4"/>
</dbReference>
<feature type="domain" description="C2H2-type" evidence="9">
    <location>
        <begin position="125"/>
        <end position="152"/>
    </location>
</feature>
<evidence type="ECO:0000259" key="9">
    <source>
        <dbReference type="PROSITE" id="PS50157"/>
    </source>
</evidence>
<dbReference type="EMBL" id="CMVM020000234">
    <property type="status" value="NOT_ANNOTATED_CDS"/>
    <property type="molecule type" value="Genomic_DNA"/>
</dbReference>
<reference evidence="11" key="1">
    <citation type="submission" date="2013-10" db="EMBL/GenBank/DDBJ databases">
        <title>Genome sequencing of Onchocerca volvulus.</title>
        <authorList>
            <person name="Cotton J."/>
            <person name="Tsai J."/>
            <person name="Stanley E."/>
            <person name="Tracey A."/>
            <person name="Holroyd N."/>
            <person name="Lustigman S."/>
            <person name="Berriman M."/>
        </authorList>
    </citation>
    <scope>NUCLEOTIDE SEQUENCE</scope>
</reference>